<dbReference type="GO" id="GO:0016787">
    <property type="term" value="F:hydrolase activity"/>
    <property type="evidence" value="ECO:0007669"/>
    <property type="project" value="UniProtKB-KW"/>
</dbReference>
<dbReference type="RefSeq" id="WP_157424038.1">
    <property type="nucleotide sequence ID" value="NZ_BAAANI010000001.1"/>
</dbReference>
<keyword evidence="1 3" id="KW-0378">Hydrolase</keyword>
<evidence type="ECO:0000256" key="1">
    <source>
        <dbReference type="ARBA" id="ARBA00022801"/>
    </source>
</evidence>
<evidence type="ECO:0000313" key="3">
    <source>
        <dbReference type="EMBL" id="MFB9642302.1"/>
    </source>
</evidence>
<gene>
    <name evidence="3" type="ORF">ACFFQV_08370</name>
</gene>
<comment type="caution">
    <text evidence="3">The sequence shown here is derived from an EMBL/GenBank/DDBJ whole genome shotgun (WGS) entry which is preliminary data.</text>
</comment>
<dbReference type="PRINTS" id="PR00412">
    <property type="entry name" value="EPOXHYDRLASE"/>
</dbReference>
<dbReference type="Pfam" id="PF12697">
    <property type="entry name" value="Abhydrolase_6"/>
    <property type="match status" value="1"/>
</dbReference>
<dbReference type="InterPro" id="IPR029058">
    <property type="entry name" value="AB_hydrolase_fold"/>
</dbReference>
<organism evidence="3 4">
    <name type="scientific">Agromyces lapidis</name>
    <dbReference type="NCBI Taxonomy" id="279574"/>
    <lineage>
        <taxon>Bacteria</taxon>
        <taxon>Bacillati</taxon>
        <taxon>Actinomycetota</taxon>
        <taxon>Actinomycetes</taxon>
        <taxon>Micrococcales</taxon>
        <taxon>Microbacteriaceae</taxon>
        <taxon>Agromyces</taxon>
    </lineage>
</organism>
<dbReference type="Gene3D" id="3.40.50.1820">
    <property type="entry name" value="alpha/beta hydrolase"/>
    <property type="match status" value="1"/>
</dbReference>
<reference evidence="3 4" key="1">
    <citation type="submission" date="2024-09" db="EMBL/GenBank/DDBJ databases">
        <authorList>
            <person name="Sun Q."/>
            <person name="Mori K."/>
        </authorList>
    </citation>
    <scope>NUCLEOTIDE SEQUENCE [LARGE SCALE GENOMIC DNA]</scope>
    <source>
        <strain evidence="3 4">JCM 14321</strain>
    </source>
</reference>
<name>A0ABV5SQ19_9MICO</name>
<accession>A0ABV5SQ19</accession>
<keyword evidence="4" id="KW-1185">Reference proteome</keyword>
<dbReference type="InterPro" id="IPR000073">
    <property type="entry name" value="AB_hydrolase_1"/>
</dbReference>
<dbReference type="Proteomes" id="UP001589667">
    <property type="component" value="Unassembled WGS sequence"/>
</dbReference>
<dbReference type="EMBL" id="JBHMBL010000001">
    <property type="protein sequence ID" value="MFB9642302.1"/>
    <property type="molecule type" value="Genomic_DNA"/>
</dbReference>
<proteinExistence type="predicted"/>
<sequence length="274" mass="29279">MSAGSDRLPVVLLHGWPVTETHWRHLIPLLDEAGFTAVPISLPGLGVAPDMSTSFRKADLARWVMEQLARRGITKFALIGHDWGAAVAVFLADVLGFAVPALVVEEEILPGIDTDIPFPGSDHYPAWHGPFNRAVGLAEHLVPGREAAYYGSFLQQSAGPAGLDPAAMRSYVDAYSAAGVLEASLGYYRTRSGDLSDVQALVTNHLATPVLAIGGRFAMGSAVADAMRRIAGDVTALVLDDSGHYPLEQEPETAGRAVIRFLHQHCSKPVARGR</sequence>
<dbReference type="SUPFAM" id="SSF53474">
    <property type="entry name" value="alpha/beta-Hydrolases"/>
    <property type="match status" value="1"/>
</dbReference>
<feature type="domain" description="AB hydrolase-1" evidence="2">
    <location>
        <begin position="10"/>
        <end position="252"/>
    </location>
</feature>
<protein>
    <submittedName>
        <fullName evidence="3">Alpha/beta fold hydrolase</fullName>
    </submittedName>
</protein>
<dbReference type="InterPro" id="IPR000639">
    <property type="entry name" value="Epox_hydrolase-like"/>
</dbReference>
<dbReference type="PANTHER" id="PTHR43329">
    <property type="entry name" value="EPOXIDE HYDROLASE"/>
    <property type="match status" value="1"/>
</dbReference>
<evidence type="ECO:0000259" key="2">
    <source>
        <dbReference type="Pfam" id="PF12697"/>
    </source>
</evidence>
<evidence type="ECO:0000313" key="4">
    <source>
        <dbReference type="Proteomes" id="UP001589667"/>
    </source>
</evidence>